<dbReference type="InterPro" id="IPR001763">
    <property type="entry name" value="Rhodanese-like_dom"/>
</dbReference>
<dbReference type="Gene3D" id="3.40.250.10">
    <property type="entry name" value="Rhodanese-like domain"/>
    <property type="match status" value="1"/>
</dbReference>
<dbReference type="Pfam" id="PF00581">
    <property type="entry name" value="Rhodanese"/>
    <property type="match status" value="1"/>
</dbReference>
<dbReference type="InterPro" id="IPR036873">
    <property type="entry name" value="Rhodanese-like_dom_sf"/>
</dbReference>
<evidence type="ECO:0000313" key="4">
    <source>
        <dbReference type="Proteomes" id="UP000278222"/>
    </source>
</evidence>
<feature type="region of interest" description="Disordered" evidence="1">
    <location>
        <begin position="143"/>
        <end position="169"/>
    </location>
</feature>
<feature type="region of interest" description="Disordered" evidence="1">
    <location>
        <begin position="1"/>
        <end position="23"/>
    </location>
</feature>
<organism evidence="3 4">
    <name type="scientific">Stella humosa</name>
    <dbReference type="NCBI Taxonomy" id="94"/>
    <lineage>
        <taxon>Bacteria</taxon>
        <taxon>Pseudomonadati</taxon>
        <taxon>Pseudomonadota</taxon>
        <taxon>Alphaproteobacteria</taxon>
        <taxon>Rhodospirillales</taxon>
        <taxon>Stellaceae</taxon>
        <taxon>Stella</taxon>
    </lineage>
</organism>
<dbReference type="SMART" id="SM00450">
    <property type="entry name" value="RHOD"/>
    <property type="match status" value="1"/>
</dbReference>
<name>A0A3N1MCT4_9PROT</name>
<evidence type="ECO:0000313" key="3">
    <source>
        <dbReference type="EMBL" id="ROQ01513.1"/>
    </source>
</evidence>
<comment type="caution">
    <text evidence="3">The sequence shown here is derived from an EMBL/GenBank/DDBJ whole genome shotgun (WGS) entry which is preliminary data.</text>
</comment>
<dbReference type="PROSITE" id="PS50206">
    <property type="entry name" value="RHODANESE_3"/>
    <property type="match status" value="1"/>
</dbReference>
<feature type="domain" description="Rhodanese" evidence="2">
    <location>
        <begin position="57"/>
        <end position="146"/>
    </location>
</feature>
<proteinExistence type="predicted"/>
<evidence type="ECO:0000259" key="2">
    <source>
        <dbReference type="PROSITE" id="PS50206"/>
    </source>
</evidence>
<sequence>MERQDFGVPPTMQLHAGAMHGPTPASIPGGQVITTQGLAALIQGRQAPHVVFDVLGQRETLPGAVPAPWLAQPGSFDDQVQGQARALLRQQTQGRNDVALVFYCLSRECWMSYNAALRAINAGYTNVLWYRGGIEAWKAAGLPTQTGRQQDASQPGTSPPPGDAGPRGFVAVQPVARTPAGGGDRQRPAGQLRIGQSRFFSFALPPGWRVGEDGQFALTLLAPDGQAMTLMLGNAGVAPNYPPTRFAYEKLSAMQPQNLRIGQQRPARPAAGFQQAVEFEISYQARGIPYRGLAKVSVAPAYDSQTMALTAAISAEDQWPSYASWLPASAEQISANNGAAFGMRGIMQQNLQNSAAFGEAQRQYRDWSQKNWQGVTDQRNESQDRRNFAVRENLGGVQTFANPFGSPPVEMPMTYKHYWADRNGGYVGTNDPGADPNVGSTGEWRRMDRTGR</sequence>
<dbReference type="SUPFAM" id="SSF52821">
    <property type="entry name" value="Rhodanese/Cell cycle control phosphatase"/>
    <property type="match status" value="1"/>
</dbReference>
<protein>
    <submittedName>
        <fullName evidence="3">PQQ-dependent catabolism-associated CXXCW motif protein</fullName>
    </submittedName>
</protein>
<feature type="region of interest" description="Disordered" evidence="1">
    <location>
        <begin position="427"/>
        <end position="452"/>
    </location>
</feature>
<feature type="compositionally biased region" description="Polar residues" evidence="1">
    <location>
        <begin position="143"/>
        <end position="156"/>
    </location>
</feature>
<keyword evidence="4" id="KW-1185">Reference proteome</keyword>
<reference evidence="3 4" key="1">
    <citation type="submission" date="2018-11" db="EMBL/GenBank/DDBJ databases">
        <title>Genomic Encyclopedia of Type Strains, Phase IV (KMG-IV): sequencing the most valuable type-strain genomes for metagenomic binning, comparative biology and taxonomic classification.</title>
        <authorList>
            <person name="Goeker M."/>
        </authorList>
    </citation>
    <scope>NUCLEOTIDE SEQUENCE [LARGE SCALE GENOMIC DNA]</scope>
    <source>
        <strain evidence="3 4">DSM 5900</strain>
    </source>
</reference>
<dbReference type="CDD" id="cd00158">
    <property type="entry name" value="RHOD"/>
    <property type="match status" value="1"/>
</dbReference>
<accession>A0A3N1MCT4</accession>
<evidence type="ECO:0000256" key="1">
    <source>
        <dbReference type="SAM" id="MobiDB-lite"/>
    </source>
</evidence>
<dbReference type="AlphaFoldDB" id="A0A3N1MCT4"/>
<dbReference type="EMBL" id="RJKX01000011">
    <property type="protein sequence ID" value="ROQ01513.1"/>
    <property type="molecule type" value="Genomic_DNA"/>
</dbReference>
<gene>
    <name evidence="3" type="ORF">EDC65_0693</name>
</gene>
<dbReference type="Proteomes" id="UP000278222">
    <property type="component" value="Unassembled WGS sequence"/>
</dbReference>
<feature type="compositionally biased region" description="Basic and acidic residues" evidence="1">
    <location>
        <begin position="443"/>
        <end position="452"/>
    </location>
</feature>